<protein>
    <submittedName>
        <fullName evidence="2">AhpD-like protein</fullName>
    </submittedName>
</protein>
<dbReference type="RefSeq" id="XP_060328091.1">
    <property type="nucleotide sequence ID" value="XM_060480300.1"/>
</dbReference>
<dbReference type="GeneID" id="85363848"/>
<evidence type="ECO:0000313" key="2">
    <source>
        <dbReference type="EMBL" id="KAK0452755.1"/>
    </source>
</evidence>
<dbReference type="PANTHER" id="PTHR28180:SF2">
    <property type="entry name" value="PEROXISOMAL PROTEIN 2"/>
    <property type="match status" value="1"/>
</dbReference>
<dbReference type="InterPro" id="IPR052999">
    <property type="entry name" value="PTS1_Protein"/>
</dbReference>
<dbReference type="InterPro" id="IPR003779">
    <property type="entry name" value="CMD-like"/>
</dbReference>
<gene>
    <name evidence="2" type="ORF">EV420DRAFT_1749833</name>
</gene>
<accession>A0AA39K1F1</accession>
<dbReference type="EMBL" id="JAUEPS010000030">
    <property type="protein sequence ID" value="KAK0452755.1"/>
    <property type="molecule type" value="Genomic_DNA"/>
</dbReference>
<evidence type="ECO:0000313" key="3">
    <source>
        <dbReference type="Proteomes" id="UP001175211"/>
    </source>
</evidence>
<dbReference type="InterPro" id="IPR029032">
    <property type="entry name" value="AhpD-like"/>
</dbReference>
<dbReference type="Pfam" id="PF02627">
    <property type="entry name" value="CMD"/>
    <property type="match status" value="1"/>
</dbReference>
<dbReference type="AlphaFoldDB" id="A0AA39K1F1"/>
<dbReference type="PANTHER" id="PTHR28180">
    <property type="entry name" value="CONSERVED MITOCHONDRIAL PROTEIN-RELATED"/>
    <property type="match status" value="1"/>
</dbReference>
<dbReference type="Proteomes" id="UP001175211">
    <property type="component" value="Unassembled WGS sequence"/>
</dbReference>
<reference evidence="2" key="1">
    <citation type="submission" date="2023-06" db="EMBL/GenBank/DDBJ databases">
        <authorList>
            <consortium name="Lawrence Berkeley National Laboratory"/>
            <person name="Ahrendt S."/>
            <person name="Sahu N."/>
            <person name="Indic B."/>
            <person name="Wong-Bajracharya J."/>
            <person name="Merenyi Z."/>
            <person name="Ke H.-M."/>
            <person name="Monk M."/>
            <person name="Kocsube S."/>
            <person name="Drula E."/>
            <person name="Lipzen A."/>
            <person name="Balint B."/>
            <person name="Henrissat B."/>
            <person name="Andreopoulos B."/>
            <person name="Martin F.M."/>
            <person name="Harder C.B."/>
            <person name="Rigling D."/>
            <person name="Ford K.L."/>
            <person name="Foster G.D."/>
            <person name="Pangilinan J."/>
            <person name="Papanicolaou A."/>
            <person name="Barry K."/>
            <person name="LaButti K."/>
            <person name="Viragh M."/>
            <person name="Koriabine M."/>
            <person name="Yan M."/>
            <person name="Riley R."/>
            <person name="Champramary S."/>
            <person name="Plett K.L."/>
            <person name="Tsai I.J."/>
            <person name="Slot J."/>
            <person name="Sipos G."/>
            <person name="Plett J."/>
            <person name="Nagy L.G."/>
            <person name="Grigoriev I.V."/>
        </authorList>
    </citation>
    <scope>NUCLEOTIDE SEQUENCE</scope>
    <source>
        <strain evidence="2">CCBAS 213</strain>
    </source>
</reference>
<name>A0AA39K1F1_ARMTA</name>
<dbReference type="GO" id="GO:0051920">
    <property type="term" value="F:peroxiredoxin activity"/>
    <property type="evidence" value="ECO:0007669"/>
    <property type="project" value="InterPro"/>
</dbReference>
<proteinExistence type="predicted"/>
<sequence>MVGIATRAFLARLEALFPKQKRGFTNPCSLVTAAAFSSSNLPEAVPEVFKYASESLKTHEERLLLARKMREVLFKAGMLSGFPKAINALGKLHAVVPYELRDTKPLRDASMSIEALTANGQGYFDQTYGETAYTVQPFLREIYPDFALCTSFVYGYTYSFFDILSPAETSFAMVAALIANDTPRQIDWHLQGSLRNGATLEEVKAVRQIAIEVAMASGVKWKNAIPDISSQ</sequence>
<dbReference type="SUPFAM" id="SSF69118">
    <property type="entry name" value="AhpD-like"/>
    <property type="match status" value="1"/>
</dbReference>
<keyword evidence="3" id="KW-1185">Reference proteome</keyword>
<feature type="domain" description="Carboxymuconolactone decarboxylase-like" evidence="1">
    <location>
        <begin position="164"/>
        <end position="212"/>
    </location>
</feature>
<evidence type="ECO:0000259" key="1">
    <source>
        <dbReference type="Pfam" id="PF02627"/>
    </source>
</evidence>
<dbReference type="Gene3D" id="1.20.1290.10">
    <property type="entry name" value="AhpD-like"/>
    <property type="match status" value="1"/>
</dbReference>
<comment type="caution">
    <text evidence="2">The sequence shown here is derived from an EMBL/GenBank/DDBJ whole genome shotgun (WGS) entry which is preliminary data.</text>
</comment>
<organism evidence="2 3">
    <name type="scientific">Armillaria tabescens</name>
    <name type="common">Ringless honey mushroom</name>
    <name type="synonym">Agaricus tabescens</name>
    <dbReference type="NCBI Taxonomy" id="1929756"/>
    <lineage>
        <taxon>Eukaryota</taxon>
        <taxon>Fungi</taxon>
        <taxon>Dikarya</taxon>
        <taxon>Basidiomycota</taxon>
        <taxon>Agaricomycotina</taxon>
        <taxon>Agaricomycetes</taxon>
        <taxon>Agaricomycetidae</taxon>
        <taxon>Agaricales</taxon>
        <taxon>Marasmiineae</taxon>
        <taxon>Physalacriaceae</taxon>
        <taxon>Desarmillaria</taxon>
    </lineage>
</organism>